<keyword evidence="2 5" id="KW-0812">Transmembrane</keyword>
<gene>
    <name evidence="8" type="primary">LOC101851149</name>
</gene>
<feature type="transmembrane region" description="Helical" evidence="5">
    <location>
        <begin position="127"/>
        <end position="151"/>
    </location>
</feature>
<feature type="transmembrane region" description="Helical" evidence="5">
    <location>
        <begin position="301"/>
        <end position="321"/>
    </location>
</feature>
<evidence type="ECO:0000259" key="6">
    <source>
        <dbReference type="PROSITE" id="PS50262"/>
    </source>
</evidence>
<dbReference type="SUPFAM" id="SSF81321">
    <property type="entry name" value="Family A G protein-coupled receptor-like"/>
    <property type="match status" value="1"/>
</dbReference>
<evidence type="ECO:0000256" key="5">
    <source>
        <dbReference type="SAM" id="Phobius"/>
    </source>
</evidence>
<sequence length="384" mass="43507">MSSTEKDGMFVVTPFVNATHDQTFRGSFGPATSPPVRYFVITDLLLIIKIIRAVSYAITTFGILSNICNIIVFVGLGVLETATSLTLFALSISDLSFLLILLMYWTLLFLVNLGVTQTVEAVSVEDLAYQFLFYFRMVYTLSELFTVYLAVQKCCCVALPFHFKLIFTPAKALATLFTMVIVVFACYAPLFFTTGLQEIVDMTQNTTRYIIWFSEDREIITNIFHNIVNLLVPTAGQVIVAVCLVVLTRKLRKTTKFRQASEKFESKDDGSKVGESKVDESKVKGSKVKDSSKLSGKELRAVQSVVVLVVMFIVCNLPTVLTQYVSYIEPEFNDFRWYGTIYALVGQLRMCLMVCCSSFNVFVYFTFNSSYRQQAIRRRRPTRM</sequence>
<dbReference type="PANTHER" id="PTHR46641:SF2">
    <property type="entry name" value="FMRFAMIDE RECEPTOR"/>
    <property type="match status" value="1"/>
</dbReference>
<evidence type="ECO:0000256" key="3">
    <source>
        <dbReference type="ARBA" id="ARBA00022989"/>
    </source>
</evidence>
<dbReference type="InterPro" id="IPR052954">
    <property type="entry name" value="GPCR-Ligand_Int"/>
</dbReference>
<protein>
    <submittedName>
        <fullName evidence="8">Uncharacterized protein LOC101851149</fullName>
    </submittedName>
</protein>
<comment type="subcellular location">
    <subcellularLocation>
        <location evidence="1">Membrane</location>
    </subcellularLocation>
</comment>
<dbReference type="Proteomes" id="UP000694888">
    <property type="component" value="Unplaced"/>
</dbReference>
<proteinExistence type="predicted"/>
<organism evidence="7 8">
    <name type="scientific">Aplysia californica</name>
    <name type="common">California sea hare</name>
    <dbReference type="NCBI Taxonomy" id="6500"/>
    <lineage>
        <taxon>Eukaryota</taxon>
        <taxon>Metazoa</taxon>
        <taxon>Spiralia</taxon>
        <taxon>Lophotrochozoa</taxon>
        <taxon>Mollusca</taxon>
        <taxon>Gastropoda</taxon>
        <taxon>Heterobranchia</taxon>
        <taxon>Euthyneura</taxon>
        <taxon>Tectipleura</taxon>
        <taxon>Aplysiida</taxon>
        <taxon>Aplysioidea</taxon>
        <taxon>Aplysiidae</taxon>
        <taxon>Aplysia</taxon>
    </lineage>
</organism>
<reference evidence="8" key="1">
    <citation type="submission" date="2025-08" db="UniProtKB">
        <authorList>
            <consortium name="RefSeq"/>
        </authorList>
    </citation>
    <scope>IDENTIFICATION</scope>
</reference>
<dbReference type="Gene3D" id="1.20.1070.10">
    <property type="entry name" value="Rhodopsin 7-helix transmembrane proteins"/>
    <property type="match status" value="1"/>
</dbReference>
<dbReference type="InterPro" id="IPR000276">
    <property type="entry name" value="GPCR_Rhodpsn"/>
</dbReference>
<name>A0ABM0K495_APLCA</name>
<feature type="domain" description="G-protein coupled receptors family 1 profile" evidence="6">
    <location>
        <begin position="65"/>
        <end position="364"/>
    </location>
</feature>
<feature type="transmembrane region" description="Helical" evidence="5">
    <location>
        <begin position="341"/>
        <end position="367"/>
    </location>
</feature>
<evidence type="ECO:0000313" key="8">
    <source>
        <dbReference type="RefSeq" id="XP_005108385.1"/>
    </source>
</evidence>
<dbReference type="Pfam" id="PF00001">
    <property type="entry name" value="7tm_1"/>
    <property type="match status" value="1"/>
</dbReference>
<evidence type="ECO:0000256" key="2">
    <source>
        <dbReference type="ARBA" id="ARBA00022692"/>
    </source>
</evidence>
<keyword evidence="4 5" id="KW-0472">Membrane</keyword>
<keyword evidence="3 5" id="KW-1133">Transmembrane helix</keyword>
<dbReference type="GeneID" id="101851149"/>
<dbReference type="RefSeq" id="XP_005108385.1">
    <property type="nucleotide sequence ID" value="XM_005108328.1"/>
</dbReference>
<accession>A0ABM0K495</accession>
<evidence type="ECO:0000256" key="1">
    <source>
        <dbReference type="ARBA" id="ARBA00004370"/>
    </source>
</evidence>
<evidence type="ECO:0000256" key="4">
    <source>
        <dbReference type="ARBA" id="ARBA00023136"/>
    </source>
</evidence>
<dbReference type="PANTHER" id="PTHR46641">
    <property type="entry name" value="FMRFAMIDE RECEPTOR-RELATED"/>
    <property type="match status" value="1"/>
</dbReference>
<keyword evidence="7" id="KW-1185">Reference proteome</keyword>
<feature type="transmembrane region" description="Helical" evidence="5">
    <location>
        <begin position="227"/>
        <end position="248"/>
    </location>
</feature>
<evidence type="ECO:0000313" key="7">
    <source>
        <dbReference type="Proteomes" id="UP000694888"/>
    </source>
</evidence>
<dbReference type="PRINTS" id="PR00237">
    <property type="entry name" value="GPCRRHODOPSN"/>
</dbReference>
<dbReference type="InterPro" id="IPR017452">
    <property type="entry name" value="GPCR_Rhodpsn_7TM"/>
</dbReference>
<dbReference type="PROSITE" id="PS50262">
    <property type="entry name" value="G_PROTEIN_RECEP_F1_2"/>
    <property type="match status" value="1"/>
</dbReference>
<feature type="transmembrane region" description="Helical" evidence="5">
    <location>
        <begin position="172"/>
        <end position="192"/>
    </location>
</feature>